<protein>
    <submittedName>
        <fullName evidence="3">Uncharacterized protein</fullName>
    </submittedName>
</protein>
<sequence length="520" mass="55285">MIAQDLPPAHGSASGALVVIGMASPEVHAARVAALRTRPAHVVILDPLIDPSAPGDEGLSGTETTIRLACLPGPRSGTAEITVWSANGLTSLHPPTTALRALFPGLRCRARHDARLETAATLAGALANLPGPVTLWIDAPGSEAAILTMLGDAGLLAQADRVLLRCGVETFFEGAADAATLTARLEDLGFRLEAREEADPDFPELSFGIDQQAQALQDLTGQLTRCEAELAQIRQERDTAQAERTEMAASLARAQAQAAAALAKIEQDLTEARDTRHKMWKDRDRAQAEASGLASQIVALQDEIARLSQEAATARHEATEARTALVAAEAAAKTMAHSLASLEPRAARCDMLEATLAQTRQDLAASRTQNEELAGQVLAMQGRITLLVSETALLDAQVKGQQEEIDTLLASPPPAPDPEPRLREHAAAQAEAAEQARQIARLQTELARHATDLATDQDRPAPPAAPEGQDRLQERIRMLEHRNALANDALRRAEGQVALIRDLLLHDTGAHGPPAEDHSG</sequence>
<feature type="region of interest" description="Disordered" evidence="2">
    <location>
        <begin position="408"/>
        <end position="435"/>
    </location>
</feature>
<organism evidence="3 4">
    <name type="scientific">Gemmobacter megaterium</name>
    <dbReference type="NCBI Taxonomy" id="1086013"/>
    <lineage>
        <taxon>Bacteria</taxon>
        <taxon>Pseudomonadati</taxon>
        <taxon>Pseudomonadota</taxon>
        <taxon>Alphaproteobacteria</taxon>
        <taxon>Rhodobacterales</taxon>
        <taxon>Paracoccaceae</taxon>
        <taxon>Gemmobacter</taxon>
    </lineage>
</organism>
<evidence type="ECO:0000256" key="2">
    <source>
        <dbReference type="SAM" id="MobiDB-lite"/>
    </source>
</evidence>
<evidence type="ECO:0000313" key="3">
    <source>
        <dbReference type="EMBL" id="SIT21512.1"/>
    </source>
</evidence>
<name>A0A1N7QF71_9RHOB</name>
<proteinExistence type="predicted"/>
<dbReference type="Proteomes" id="UP000186141">
    <property type="component" value="Unassembled WGS sequence"/>
</dbReference>
<dbReference type="STRING" id="1086013.SAMN05421774_11027"/>
<evidence type="ECO:0000256" key="1">
    <source>
        <dbReference type="SAM" id="Coils"/>
    </source>
</evidence>
<gene>
    <name evidence="3" type="ORF">SAMN05421774_11027</name>
</gene>
<dbReference type="RefSeq" id="WP_076533807.1">
    <property type="nucleotide sequence ID" value="NZ_BMEH01000010.1"/>
</dbReference>
<dbReference type="AlphaFoldDB" id="A0A1N7QF71"/>
<keyword evidence="4" id="KW-1185">Reference proteome</keyword>
<accession>A0A1N7QF71</accession>
<dbReference type="OrthoDB" id="7867887at2"/>
<evidence type="ECO:0000313" key="4">
    <source>
        <dbReference type="Proteomes" id="UP000186141"/>
    </source>
</evidence>
<feature type="coiled-coil region" evidence="1">
    <location>
        <begin position="209"/>
        <end position="324"/>
    </location>
</feature>
<dbReference type="Gene3D" id="1.10.287.1490">
    <property type="match status" value="1"/>
</dbReference>
<dbReference type="EMBL" id="FTOT01000010">
    <property type="protein sequence ID" value="SIT21512.1"/>
    <property type="molecule type" value="Genomic_DNA"/>
</dbReference>
<reference evidence="3 4" key="1">
    <citation type="submission" date="2017-01" db="EMBL/GenBank/DDBJ databases">
        <authorList>
            <person name="Mah S.A."/>
            <person name="Swanson W.J."/>
            <person name="Moy G.W."/>
            <person name="Vacquier V.D."/>
        </authorList>
    </citation>
    <scope>NUCLEOTIDE SEQUENCE [LARGE SCALE GENOMIC DNA]</scope>
    <source>
        <strain evidence="3 4">DSM 26375</strain>
    </source>
</reference>
<keyword evidence="1" id="KW-0175">Coiled coil</keyword>